<dbReference type="Proteomes" id="UP000790377">
    <property type="component" value="Unassembled WGS sequence"/>
</dbReference>
<accession>A0ACB7ZUB8</accession>
<evidence type="ECO:0000313" key="1">
    <source>
        <dbReference type="EMBL" id="KAH7904749.1"/>
    </source>
</evidence>
<proteinExistence type="predicted"/>
<gene>
    <name evidence="1" type="ORF">BJ138DRAFT_1018673</name>
</gene>
<dbReference type="EMBL" id="MU268373">
    <property type="protein sequence ID" value="KAH7904749.1"/>
    <property type="molecule type" value="Genomic_DNA"/>
</dbReference>
<sequence>MVNPGAFHGSRKDFLLAEKQGYAEAIKHNYAGDFLSNLNRRYLKRYPISLPHDHEPSAEHLASVNDNDADPEDSGDEYSSSNEVTKLIDQRKKVLPIRILITLTFFSHLFVLQQIRRWMAYQYRKDQDISAKESGEEDPFAILLHQLTGVGVKKPRKKAGFHYYSKDYYYTTIKAAFDERVTRDSVPKNEWPKLRSSITRSLFNNMDPDVQRMYNEKALSEHKAAVEKWETQLKSGPSQKPEDQQRCIQRLSAFVEPIIELVSAATGMQVSFVAGGPEPADGGRLNIISAHSHINRNGSTLSFGSTERQGYKSSFVPLFAQYLKKVYSPAQCRARALPVQGPSSGDLGVGEIENVLIDHVDWPSSESGPVSLPTTGLYTIKPNSPEPSTQPIMSANTQLSTPAESPPGAQIQATEPSVEPIPEHSPYLHLRASPPRSSPPGDNGGAVAETVGGRGSSIAKPGVVRAASPDEDHECESNSRAAKKARISKCNGKRAATTTTQKSRHSDTATAPMSSAPPPVGTDASAPTTIQLPPDAPKYLKNSFALFTSEDLGMEWQVLVNMWLSCELNPVNFTTGKLGTTARPACIADWIARARSPTYRPAHIRDLKAFEASFWKWWRSLQPEWRIEEGEEKLSVEEGHADWELLKVFGANGITSVVAALFFWGRHACEDGATAAVTTRNTNTWLSAANDVSWVLKHLASPSA</sequence>
<reference evidence="1" key="1">
    <citation type="journal article" date="2021" name="New Phytol.">
        <title>Evolutionary innovations through gain and loss of genes in the ectomycorrhizal Boletales.</title>
        <authorList>
            <person name="Wu G."/>
            <person name="Miyauchi S."/>
            <person name="Morin E."/>
            <person name="Kuo A."/>
            <person name="Drula E."/>
            <person name="Varga T."/>
            <person name="Kohler A."/>
            <person name="Feng B."/>
            <person name="Cao Y."/>
            <person name="Lipzen A."/>
            <person name="Daum C."/>
            <person name="Hundley H."/>
            <person name="Pangilinan J."/>
            <person name="Johnson J."/>
            <person name="Barry K."/>
            <person name="LaButti K."/>
            <person name="Ng V."/>
            <person name="Ahrendt S."/>
            <person name="Min B."/>
            <person name="Choi I.G."/>
            <person name="Park H."/>
            <person name="Plett J.M."/>
            <person name="Magnuson J."/>
            <person name="Spatafora J.W."/>
            <person name="Nagy L.G."/>
            <person name="Henrissat B."/>
            <person name="Grigoriev I.V."/>
            <person name="Yang Z.L."/>
            <person name="Xu J."/>
            <person name="Martin F.M."/>
        </authorList>
    </citation>
    <scope>NUCLEOTIDE SEQUENCE</scope>
    <source>
        <strain evidence="1">ATCC 28755</strain>
    </source>
</reference>
<evidence type="ECO:0000313" key="2">
    <source>
        <dbReference type="Proteomes" id="UP000790377"/>
    </source>
</evidence>
<organism evidence="1 2">
    <name type="scientific">Hygrophoropsis aurantiaca</name>
    <dbReference type="NCBI Taxonomy" id="72124"/>
    <lineage>
        <taxon>Eukaryota</taxon>
        <taxon>Fungi</taxon>
        <taxon>Dikarya</taxon>
        <taxon>Basidiomycota</taxon>
        <taxon>Agaricomycotina</taxon>
        <taxon>Agaricomycetes</taxon>
        <taxon>Agaricomycetidae</taxon>
        <taxon>Boletales</taxon>
        <taxon>Coniophorineae</taxon>
        <taxon>Hygrophoropsidaceae</taxon>
        <taxon>Hygrophoropsis</taxon>
    </lineage>
</organism>
<name>A0ACB7ZUB8_9AGAM</name>
<comment type="caution">
    <text evidence="1">The sequence shown here is derived from an EMBL/GenBank/DDBJ whole genome shotgun (WGS) entry which is preliminary data.</text>
</comment>
<keyword evidence="2" id="KW-1185">Reference proteome</keyword>
<protein>
    <submittedName>
        <fullName evidence="1">Uncharacterized protein</fullName>
    </submittedName>
</protein>